<feature type="compositionally biased region" description="Polar residues" evidence="4">
    <location>
        <begin position="269"/>
        <end position="296"/>
    </location>
</feature>
<dbReference type="Gene3D" id="1.25.40.20">
    <property type="entry name" value="Ankyrin repeat-containing domain"/>
    <property type="match status" value="2"/>
</dbReference>
<dbReference type="SMART" id="SM00248">
    <property type="entry name" value="ANK"/>
    <property type="match status" value="6"/>
</dbReference>
<sequence length="796" mass="85161">MEYDDESSRPYDEFSDRSDNSSEKARDDRVPLMPDGEDLTENGSLNLPSAIPESHVASTAKEPFLFEEESDRSESEESTQPNNQSAVSDAIVNETIKPMMPTRGETTVTRHQATVQAMSESESLSDKESTLVPQYGSTVDGALPESNSGDVVQKLDCLSERRDETTVTPKIQDSRDEATSTGASKTSTNHVQGKGSGEGKPGKMKSTATGPDDTLASSGALPVPQKSANKQKVHGKGPSDAKPAMSDETPGEKIMSNLPQWISLDLGGNSPTTGGASHTTQSIPGPTTSLDSPSQQDRPKSDPNISRPRQSKKPSAKNDKAHVRFQADPPQNPSTQPASKKPANKPDRVPKITIQPAPDSSSPPKLSTANMRTHDQQTEARTPRSPKKRSPLLGVDVEKLMQSCWEMASTAPTSKMTARTKHSYDILSLAIPPAELQHQITIACQDGKSDALRYLLSKDRGPGPIHKKHRVALLRAIQGASRRHTKCVRTLIGAGVSPNMPSKKTGKTPLHIALENDDFHGYTNLIFLLIDGGGADPNLADLNGEYPLTKLFSGSDSAAPLEQHQLSALAILLRSAAIDVNVTLPGSRNTPLHLAVRRQDHRAVAMLLHKKASVDAQNAAGTTPLQMTASQFRGDAEMSPNHAEVLDLLLRHGASVDKTSGALARAALHWAVASGTAHAVEVLLNYRASVTLSDAEGMDAMGLAVRNAGRLTAGGEERVCDHVDIMQRLDSAGSGKDGNEKWLVVTGGRCPVQSAIEGADAGLWQRLLSSGMDLEAPYMGGKVGEYARKYWGRGKG</sequence>
<feature type="compositionally biased region" description="Acidic residues" evidence="4">
    <location>
        <begin position="65"/>
        <end position="77"/>
    </location>
</feature>
<keyword evidence="1" id="KW-0677">Repeat</keyword>
<protein>
    <submittedName>
        <fullName evidence="5">Ankyrin repeat-containing domain protein</fullName>
    </submittedName>
</protein>
<evidence type="ECO:0000313" key="5">
    <source>
        <dbReference type="EMBL" id="KAK3319614.1"/>
    </source>
</evidence>
<feature type="compositionally biased region" description="Basic and acidic residues" evidence="4">
    <location>
        <begin position="1"/>
        <end position="30"/>
    </location>
</feature>
<dbReference type="Proteomes" id="UP001286456">
    <property type="component" value="Unassembled WGS sequence"/>
</dbReference>
<evidence type="ECO:0000313" key="6">
    <source>
        <dbReference type="Proteomes" id="UP001286456"/>
    </source>
</evidence>
<dbReference type="Pfam" id="PF12796">
    <property type="entry name" value="Ank_2"/>
    <property type="match status" value="2"/>
</dbReference>
<proteinExistence type="predicted"/>
<feature type="compositionally biased region" description="Basic and acidic residues" evidence="4">
    <location>
        <begin position="372"/>
        <end position="382"/>
    </location>
</feature>
<dbReference type="EMBL" id="JAUEPO010000006">
    <property type="protein sequence ID" value="KAK3319614.1"/>
    <property type="molecule type" value="Genomic_DNA"/>
</dbReference>
<evidence type="ECO:0000256" key="1">
    <source>
        <dbReference type="ARBA" id="ARBA00022737"/>
    </source>
</evidence>
<evidence type="ECO:0000256" key="2">
    <source>
        <dbReference type="ARBA" id="ARBA00023043"/>
    </source>
</evidence>
<feature type="compositionally biased region" description="Polar residues" evidence="4">
    <location>
        <begin position="179"/>
        <end position="191"/>
    </location>
</feature>
<keyword evidence="6" id="KW-1185">Reference proteome</keyword>
<evidence type="ECO:0000256" key="3">
    <source>
        <dbReference type="PROSITE-ProRule" id="PRU00023"/>
    </source>
</evidence>
<feature type="compositionally biased region" description="Polar residues" evidence="4">
    <location>
        <begin position="104"/>
        <end position="122"/>
    </location>
</feature>
<dbReference type="PANTHER" id="PTHR24198">
    <property type="entry name" value="ANKYRIN REPEAT AND PROTEIN KINASE DOMAIN-CONTAINING PROTEIN"/>
    <property type="match status" value="1"/>
</dbReference>
<feature type="repeat" description="ANK" evidence="3">
    <location>
        <begin position="663"/>
        <end position="695"/>
    </location>
</feature>
<reference evidence="5" key="1">
    <citation type="journal article" date="2023" name="Mol. Phylogenet. Evol.">
        <title>Genome-scale phylogeny and comparative genomics of the fungal order Sordariales.</title>
        <authorList>
            <person name="Hensen N."/>
            <person name="Bonometti L."/>
            <person name="Westerberg I."/>
            <person name="Brannstrom I.O."/>
            <person name="Guillou S."/>
            <person name="Cros-Aarteil S."/>
            <person name="Calhoun S."/>
            <person name="Haridas S."/>
            <person name="Kuo A."/>
            <person name="Mondo S."/>
            <person name="Pangilinan J."/>
            <person name="Riley R."/>
            <person name="LaButti K."/>
            <person name="Andreopoulos B."/>
            <person name="Lipzen A."/>
            <person name="Chen C."/>
            <person name="Yan M."/>
            <person name="Daum C."/>
            <person name="Ng V."/>
            <person name="Clum A."/>
            <person name="Steindorff A."/>
            <person name="Ohm R.A."/>
            <person name="Martin F."/>
            <person name="Silar P."/>
            <person name="Natvig D.O."/>
            <person name="Lalanne C."/>
            <person name="Gautier V."/>
            <person name="Ament-Velasquez S.L."/>
            <person name="Kruys A."/>
            <person name="Hutchinson M.I."/>
            <person name="Powell A.J."/>
            <person name="Barry K."/>
            <person name="Miller A.N."/>
            <person name="Grigoriev I.V."/>
            <person name="Debuchy R."/>
            <person name="Gladieux P."/>
            <person name="Hiltunen Thoren M."/>
            <person name="Johannesson H."/>
        </authorList>
    </citation>
    <scope>NUCLEOTIDE SEQUENCE</scope>
    <source>
        <strain evidence="5">SMH4131-1</strain>
    </source>
</reference>
<dbReference type="InterPro" id="IPR002110">
    <property type="entry name" value="Ankyrin_rpt"/>
</dbReference>
<dbReference type="PROSITE" id="PS50297">
    <property type="entry name" value="ANK_REP_REGION"/>
    <property type="match status" value="1"/>
</dbReference>
<feature type="repeat" description="ANK" evidence="3">
    <location>
        <begin position="505"/>
        <end position="542"/>
    </location>
</feature>
<feature type="compositionally biased region" description="Polar residues" evidence="4">
    <location>
        <begin position="358"/>
        <end position="371"/>
    </location>
</feature>
<comment type="caution">
    <text evidence="5">The sequence shown here is derived from an EMBL/GenBank/DDBJ whole genome shotgun (WGS) entry which is preliminary data.</text>
</comment>
<reference evidence="5" key="2">
    <citation type="submission" date="2023-06" db="EMBL/GenBank/DDBJ databases">
        <authorList>
            <consortium name="Lawrence Berkeley National Laboratory"/>
            <person name="Haridas S."/>
            <person name="Hensen N."/>
            <person name="Bonometti L."/>
            <person name="Westerberg I."/>
            <person name="Brannstrom I.O."/>
            <person name="Guillou S."/>
            <person name="Cros-Aarteil S."/>
            <person name="Calhoun S."/>
            <person name="Kuo A."/>
            <person name="Mondo S."/>
            <person name="Pangilinan J."/>
            <person name="Riley R."/>
            <person name="Labutti K."/>
            <person name="Andreopoulos B."/>
            <person name="Lipzen A."/>
            <person name="Chen C."/>
            <person name="Yanf M."/>
            <person name="Daum C."/>
            <person name="Ng V."/>
            <person name="Clum A."/>
            <person name="Steindorff A."/>
            <person name="Ohm R."/>
            <person name="Martin F."/>
            <person name="Silar P."/>
            <person name="Natvig D."/>
            <person name="Lalanne C."/>
            <person name="Gautier V."/>
            <person name="Ament-Velasquez S.L."/>
            <person name="Kruys A."/>
            <person name="Hutchinson M.I."/>
            <person name="Powell A.J."/>
            <person name="Barry K."/>
            <person name="Miller A.N."/>
            <person name="Grigoriev I.V."/>
            <person name="Debuchy R."/>
            <person name="Gladieux P."/>
            <person name="Thoren M.H."/>
            <person name="Johannesson H."/>
        </authorList>
    </citation>
    <scope>NUCLEOTIDE SEQUENCE</scope>
    <source>
        <strain evidence="5">SMH4131-1</strain>
    </source>
</reference>
<dbReference type="AlphaFoldDB" id="A0AAE0I6Q9"/>
<dbReference type="PANTHER" id="PTHR24198:SF165">
    <property type="entry name" value="ANKYRIN REPEAT-CONTAINING PROTEIN-RELATED"/>
    <property type="match status" value="1"/>
</dbReference>
<gene>
    <name evidence="5" type="ORF">B0T19DRAFT_432751</name>
</gene>
<organism evidence="5 6">
    <name type="scientific">Cercophora scortea</name>
    <dbReference type="NCBI Taxonomy" id="314031"/>
    <lineage>
        <taxon>Eukaryota</taxon>
        <taxon>Fungi</taxon>
        <taxon>Dikarya</taxon>
        <taxon>Ascomycota</taxon>
        <taxon>Pezizomycotina</taxon>
        <taxon>Sordariomycetes</taxon>
        <taxon>Sordariomycetidae</taxon>
        <taxon>Sordariales</taxon>
        <taxon>Lasiosphaeriaceae</taxon>
        <taxon>Cercophora</taxon>
    </lineage>
</organism>
<keyword evidence="2 3" id="KW-0040">ANK repeat</keyword>
<name>A0AAE0I6Q9_9PEZI</name>
<evidence type="ECO:0000256" key="4">
    <source>
        <dbReference type="SAM" id="MobiDB-lite"/>
    </source>
</evidence>
<dbReference type="InterPro" id="IPR036770">
    <property type="entry name" value="Ankyrin_rpt-contain_sf"/>
</dbReference>
<feature type="repeat" description="ANK" evidence="3">
    <location>
        <begin position="587"/>
        <end position="619"/>
    </location>
</feature>
<accession>A0AAE0I6Q9</accession>
<feature type="region of interest" description="Disordered" evidence="4">
    <location>
        <begin position="1"/>
        <end position="392"/>
    </location>
</feature>
<dbReference type="SUPFAM" id="SSF48403">
    <property type="entry name" value="Ankyrin repeat"/>
    <property type="match status" value="1"/>
</dbReference>
<dbReference type="PROSITE" id="PS50088">
    <property type="entry name" value="ANK_REPEAT"/>
    <property type="match status" value="3"/>
</dbReference>